<evidence type="ECO:0000259" key="9">
    <source>
        <dbReference type="PROSITE" id="PS50109"/>
    </source>
</evidence>
<keyword evidence="8" id="KW-1133">Transmembrane helix</keyword>
<dbReference type="InterPro" id="IPR013587">
    <property type="entry name" value="Nitrate/nitrite_sensing"/>
</dbReference>
<dbReference type="PROSITE" id="PS50109">
    <property type="entry name" value="HIS_KIN"/>
    <property type="match status" value="1"/>
</dbReference>
<feature type="transmembrane region" description="Helical" evidence="8">
    <location>
        <begin position="65"/>
        <end position="85"/>
    </location>
</feature>
<evidence type="ECO:0000256" key="3">
    <source>
        <dbReference type="ARBA" id="ARBA00022553"/>
    </source>
</evidence>
<dbReference type="Gene3D" id="3.30.565.10">
    <property type="entry name" value="Histidine kinase-like ATPase, C-terminal domain"/>
    <property type="match status" value="1"/>
</dbReference>
<dbReference type="GO" id="GO:0000160">
    <property type="term" value="P:phosphorelay signal transduction system"/>
    <property type="evidence" value="ECO:0007669"/>
    <property type="project" value="UniProtKB-KW"/>
</dbReference>
<keyword evidence="8" id="KW-0812">Transmembrane</keyword>
<dbReference type="Pfam" id="PF02518">
    <property type="entry name" value="HATPase_c"/>
    <property type="match status" value="1"/>
</dbReference>
<accession>A0A2W2BYG0</accession>
<organism evidence="10 11">
    <name type="scientific">Micromonospora endophytica</name>
    <dbReference type="NCBI Taxonomy" id="515350"/>
    <lineage>
        <taxon>Bacteria</taxon>
        <taxon>Bacillati</taxon>
        <taxon>Actinomycetota</taxon>
        <taxon>Actinomycetes</taxon>
        <taxon>Micromonosporales</taxon>
        <taxon>Micromonosporaceae</taxon>
        <taxon>Micromonospora</taxon>
    </lineage>
</organism>
<gene>
    <name evidence="10" type="ORF">C1I93_21965</name>
</gene>
<dbReference type="EC" id="2.7.13.3" evidence="2"/>
<feature type="domain" description="Histidine kinase" evidence="9">
    <location>
        <begin position="573"/>
        <end position="680"/>
    </location>
</feature>
<dbReference type="InterPro" id="IPR036890">
    <property type="entry name" value="HATPase_C_sf"/>
</dbReference>
<dbReference type="AlphaFoldDB" id="A0A2W2BYG0"/>
<keyword evidence="4" id="KW-0808">Transferase</keyword>
<comment type="catalytic activity">
    <reaction evidence="1">
        <text>ATP + protein L-histidine = ADP + protein N-phospho-L-histidine.</text>
        <dbReference type="EC" id="2.7.13.3"/>
    </reaction>
</comment>
<keyword evidence="5" id="KW-0418">Kinase</keyword>
<comment type="caution">
    <text evidence="10">The sequence shown here is derived from an EMBL/GenBank/DDBJ whole genome shotgun (WGS) entry which is preliminary data.</text>
</comment>
<evidence type="ECO:0000256" key="1">
    <source>
        <dbReference type="ARBA" id="ARBA00000085"/>
    </source>
</evidence>
<evidence type="ECO:0000256" key="7">
    <source>
        <dbReference type="SAM" id="MobiDB-lite"/>
    </source>
</evidence>
<dbReference type="PANTHER" id="PTHR44936">
    <property type="entry name" value="SENSOR PROTEIN CREC"/>
    <property type="match status" value="1"/>
</dbReference>
<evidence type="ECO:0000256" key="6">
    <source>
        <dbReference type="ARBA" id="ARBA00023012"/>
    </source>
</evidence>
<dbReference type="InterPro" id="IPR005467">
    <property type="entry name" value="His_kinase_dom"/>
</dbReference>
<evidence type="ECO:0000256" key="5">
    <source>
        <dbReference type="ARBA" id="ARBA00022777"/>
    </source>
</evidence>
<dbReference type="GO" id="GO:0004673">
    <property type="term" value="F:protein histidine kinase activity"/>
    <property type="evidence" value="ECO:0007669"/>
    <property type="project" value="UniProtKB-EC"/>
</dbReference>
<reference evidence="10 11" key="1">
    <citation type="submission" date="2018-01" db="EMBL/GenBank/DDBJ databases">
        <title>Draft genome sequence of Jishengella endophytica.</title>
        <authorList>
            <person name="Sahin N."/>
            <person name="Ay H."/>
            <person name="Saygin H."/>
        </authorList>
    </citation>
    <scope>NUCLEOTIDE SEQUENCE [LARGE SCALE GENOMIC DNA]</scope>
    <source>
        <strain evidence="10 11">DSM 45430</strain>
    </source>
</reference>
<dbReference type="OrthoDB" id="4349881at2"/>
<dbReference type="InterPro" id="IPR003594">
    <property type="entry name" value="HATPase_dom"/>
</dbReference>
<keyword evidence="8" id="KW-0472">Membrane</keyword>
<dbReference type="EMBL" id="POTX01000178">
    <property type="protein sequence ID" value="PZF91182.1"/>
    <property type="molecule type" value="Genomic_DNA"/>
</dbReference>
<evidence type="ECO:0000256" key="8">
    <source>
        <dbReference type="SAM" id="Phobius"/>
    </source>
</evidence>
<keyword evidence="3" id="KW-0597">Phosphoprotein</keyword>
<proteinExistence type="predicted"/>
<evidence type="ECO:0000256" key="4">
    <source>
        <dbReference type="ARBA" id="ARBA00022679"/>
    </source>
</evidence>
<keyword evidence="11" id="KW-1185">Reference proteome</keyword>
<feature type="transmembrane region" description="Helical" evidence="8">
    <location>
        <begin position="358"/>
        <end position="381"/>
    </location>
</feature>
<name>A0A2W2BYG0_9ACTN</name>
<dbReference type="InterPro" id="IPR050980">
    <property type="entry name" value="2C_sensor_his_kinase"/>
</dbReference>
<evidence type="ECO:0000256" key="2">
    <source>
        <dbReference type="ARBA" id="ARBA00012438"/>
    </source>
</evidence>
<dbReference type="Pfam" id="PF08376">
    <property type="entry name" value="NIT"/>
    <property type="match status" value="1"/>
</dbReference>
<evidence type="ECO:0000313" key="10">
    <source>
        <dbReference type="EMBL" id="PZF91182.1"/>
    </source>
</evidence>
<dbReference type="SMART" id="SM00387">
    <property type="entry name" value="HATPase_c"/>
    <property type="match status" value="1"/>
</dbReference>
<dbReference type="Proteomes" id="UP000248627">
    <property type="component" value="Unassembled WGS sequence"/>
</dbReference>
<evidence type="ECO:0000313" key="11">
    <source>
        <dbReference type="Proteomes" id="UP000248627"/>
    </source>
</evidence>
<protein>
    <recommendedName>
        <fullName evidence="2">histidine kinase</fullName>
        <ecNumber evidence="2">2.7.13.3</ecNumber>
    </recommendedName>
</protein>
<dbReference type="PANTHER" id="PTHR44936:SF9">
    <property type="entry name" value="SENSOR PROTEIN CREC"/>
    <property type="match status" value="1"/>
</dbReference>
<sequence length="884" mass="92835">MVGMRFDVGIPPTRHHGPRPSVLPRSTHDAKGRSTPVTGAVAAGAVRTHAEARRGWLARGSIVRLLRLLVAVPLVAVIAFAGLALQGTVRQVVNAGTVHDMVTLSTQAGALARALQTERVIAAVELTTQNQAASATFDDQVGRTDAEIAEFQRRRAPVTSTQPALQRIDAGLVALSTVREQVRSSPRATLSAIAFSYRILVADLLAFRASVATDTSTRIADDVRAAVAVSEAGEAIGQLQVIVLRSLAGGEVTPAGQQESVGAQARFAEASNAFLALAEPGWVAGWEQIGTDQQVVAAQRLQDQVGRTLPGERLTVDAQAWVEATDGWISRMFQIQGEVDAAVADRVSDERGQLLRNALLQGVGILLVLVLTVVLTSVVAGRITRRLRSLRNTVTKVAYDRLPSVVRELNAAPPGSVRPNEVADRSVSEFRITGADEIAEVATATRALHREAVRIAGEQAVMRANVAEIFVHLSRREQRLVDAMLAQVDKVERDEADPERLQQLYQLDHLATRMARINQSLLVLGGSGISRVRQEPVPLDRVTQAALSQIEHYTRVRMGAVDKELCVAGPAVDEIVHLLAELLDNATGYSPPETEVLVTGHALSDRAIVQVVDQGVGLSAQRYQQLNAALANPTSVDVSGVRAMGLTVVARLAARHGVAVELRPGPTRGTVAEIVMPATIIVHRPVQQPEPVASGVGAALFSPGGAHPARPGVAHTGTPMAGTGSGRAHTGSPMAGIGQGAPGRVPAVARPSVAGPMAAPASAAPARSTAAPLFQPVAGSDPAGSDRRAVNGWFKTALDGESVKITWPVDAGEKWAAATMALPIQPGPSSTEVGLPRRVPQPHLIPDARQPAADAPRKLDPAAVAAAMSAYAKGVAGRRAPTAS</sequence>
<feature type="region of interest" description="Disordered" evidence="7">
    <location>
        <begin position="1"/>
        <end position="35"/>
    </location>
</feature>
<dbReference type="SUPFAM" id="SSF55874">
    <property type="entry name" value="ATPase domain of HSP90 chaperone/DNA topoisomerase II/histidine kinase"/>
    <property type="match status" value="1"/>
</dbReference>
<keyword evidence="6" id="KW-0902">Two-component regulatory system</keyword>